<sequence length="385" mass="40959">MANDGKGGTTPNPGEGAPVLDLGLIARAALRGVVPSLIIALVFGIAGGVFAARQDEAYETQTQLVVQNTGSESQDASQIQAQAAAYSSVLSDSGVISAIEDQQDVRIPDGDVAKAVTVAEGDIPGVIQLSTKAASPEDSASLADLAVSEMAKKNDTIKESALTNYEKLSEKRIDTLKSRIDNSDNAGVEAELQGQIFSIQQELENERMKQSTVSVLSQSTSDSPVSPKPIQQGAVIGMFAFILALIACTIYFSVNSRAADKLWTGRMAHRYGAEVDGDGLPQEGYIPPTTEAAVFRTLADGRNVVILAEEAERVESPLRDDDSRSENLTIGSWEDSWWRSVAPTSVALGVVLIDKGSSNLVPAELAIRRMREVGVRTRLAIRNTT</sequence>
<evidence type="ECO:0008006" key="4">
    <source>
        <dbReference type="Google" id="ProtNLM"/>
    </source>
</evidence>
<protein>
    <recommendedName>
        <fullName evidence="4">Polysaccharide chain length determinant N-terminal domain-containing protein</fullName>
    </recommendedName>
</protein>
<dbReference type="EMBL" id="CP015961">
    <property type="protein sequence ID" value="ANI91621.1"/>
    <property type="molecule type" value="Genomic_DNA"/>
</dbReference>
<dbReference type="OrthoDB" id="4762641at2"/>
<gene>
    <name evidence="2" type="ORF">BJL86_0827</name>
</gene>
<name>A0A173LJJ4_9ACTN</name>
<reference evidence="2 3" key="1">
    <citation type="submission" date="2016-06" db="EMBL/GenBank/DDBJ databases">
        <title>Complete genome sequence of a saline-alkali tolerant type strain Dietzia timorensis ID05-A0528T.</title>
        <authorList>
            <person name="Wu X."/>
        </authorList>
    </citation>
    <scope>NUCLEOTIDE SEQUENCE [LARGE SCALE GENOMIC DNA]</scope>
    <source>
        <strain evidence="2 3">ID05-A0528</strain>
    </source>
</reference>
<evidence type="ECO:0000313" key="3">
    <source>
        <dbReference type="Proteomes" id="UP000186104"/>
    </source>
</evidence>
<evidence type="ECO:0000256" key="1">
    <source>
        <dbReference type="SAM" id="Phobius"/>
    </source>
</evidence>
<keyword evidence="1" id="KW-0812">Transmembrane</keyword>
<dbReference type="Proteomes" id="UP000186104">
    <property type="component" value="Chromosome"/>
</dbReference>
<dbReference type="RefSeq" id="WP_067472247.1">
    <property type="nucleotide sequence ID" value="NZ_CP015961.1"/>
</dbReference>
<feature type="transmembrane region" description="Helical" evidence="1">
    <location>
        <begin position="28"/>
        <end position="52"/>
    </location>
</feature>
<keyword evidence="1" id="KW-0472">Membrane</keyword>
<proteinExistence type="predicted"/>
<dbReference type="KEGG" id="dtm:BJL86_0827"/>
<dbReference type="AlphaFoldDB" id="A0A173LJJ4"/>
<evidence type="ECO:0000313" key="2">
    <source>
        <dbReference type="EMBL" id="ANI91621.1"/>
    </source>
</evidence>
<feature type="transmembrane region" description="Helical" evidence="1">
    <location>
        <begin position="234"/>
        <end position="254"/>
    </location>
</feature>
<dbReference type="STRING" id="499555.BJL86_0827"/>
<keyword evidence="3" id="KW-1185">Reference proteome</keyword>
<accession>A0A173LJJ4</accession>
<organism evidence="2 3">
    <name type="scientific">Dietzia timorensis</name>
    <dbReference type="NCBI Taxonomy" id="499555"/>
    <lineage>
        <taxon>Bacteria</taxon>
        <taxon>Bacillati</taxon>
        <taxon>Actinomycetota</taxon>
        <taxon>Actinomycetes</taxon>
        <taxon>Mycobacteriales</taxon>
        <taxon>Dietziaceae</taxon>
        <taxon>Dietzia</taxon>
    </lineage>
</organism>
<keyword evidence="1" id="KW-1133">Transmembrane helix</keyword>